<evidence type="ECO:0008006" key="4">
    <source>
        <dbReference type="Google" id="ProtNLM"/>
    </source>
</evidence>
<proteinExistence type="predicted"/>
<organism evidence="2 3">
    <name type="scientific">Orchesella dallaii</name>
    <dbReference type="NCBI Taxonomy" id="48710"/>
    <lineage>
        <taxon>Eukaryota</taxon>
        <taxon>Metazoa</taxon>
        <taxon>Ecdysozoa</taxon>
        <taxon>Arthropoda</taxon>
        <taxon>Hexapoda</taxon>
        <taxon>Collembola</taxon>
        <taxon>Entomobryomorpha</taxon>
        <taxon>Entomobryoidea</taxon>
        <taxon>Orchesellidae</taxon>
        <taxon>Orchesellinae</taxon>
        <taxon>Orchesella</taxon>
    </lineage>
</organism>
<accession>A0ABP1Q898</accession>
<feature type="signal peptide" evidence="1">
    <location>
        <begin position="1"/>
        <end position="24"/>
    </location>
</feature>
<name>A0ABP1Q898_9HEXA</name>
<protein>
    <recommendedName>
        <fullName evidence="4">Conotoxin</fullName>
    </recommendedName>
</protein>
<keyword evidence="3" id="KW-1185">Reference proteome</keyword>
<comment type="caution">
    <text evidence="2">The sequence shown here is derived from an EMBL/GenBank/DDBJ whole genome shotgun (WGS) entry which is preliminary data.</text>
</comment>
<evidence type="ECO:0000313" key="2">
    <source>
        <dbReference type="EMBL" id="CAL8092552.1"/>
    </source>
</evidence>
<reference evidence="2 3" key="1">
    <citation type="submission" date="2024-08" db="EMBL/GenBank/DDBJ databases">
        <authorList>
            <person name="Cucini C."/>
            <person name="Frati F."/>
        </authorList>
    </citation>
    <scope>NUCLEOTIDE SEQUENCE [LARGE SCALE GENOMIC DNA]</scope>
</reference>
<dbReference type="Proteomes" id="UP001642540">
    <property type="component" value="Unassembled WGS sequence"/>
</dbReference>
<sequence>MVGMRLTITAVVLILVVTSSVVLSIPPNSGDVAFESVSPNHKRLVRQAGRGPRACSYYGESCASRPCCEHPTGDIVCYNYNKMCGPLL</sequence>
<gene>
    <name evidence="2" type="ORF">ODALV1_LOCUS8256</name>
</gene>
<evidence type="ECO:0000313" key="3">
    <source>
        <dbReference type="Proteomes" id="UP001642540"/>
    </source>
</evidence>
<keyword evidence="1" id="KW-0732">Signal</keyword>
<feature type="chain" id="PRO_5045357187" description="Conotoxin" evidence="1">
    <location>
        <begin position="25"/>
        <end position="88"/>
    </location>
</feature>
<evidence type="ECO:0000256" key="1">
    <source>
        <dbReference type="SAM" id="SignalP"/>
    </source>
</evidence>
<dbReference type="EMBL" id="CAXLJM020000025">
    <property type="protein sequence ID" value="CAL8092552.1"/>
    <property type="molecule type" value="Genomic_DNA"/>
</dbReference>